<keyword evidence="2" id="KW-0812">Transmembrane</keyword>
<dbReference type="InterPro" id="IPR011852">
    <property type="entry name" value="TRAP_TAXI"/>
</dbReference>
<dbReference type="PANTHER" id="PTHR42941:SF1">
    <property type="entry name" value="SLL1037 PROTEIN"/>
    <property type="match status" value="1"/>
</dbReference>
<evidence type="ECO:0000313" key="4">
    <source>
        <dbReference type="Proteomes" id="UP001161160"/>
    </source>
</evidence>
<dbReference type="RefSeq" id="WP_280756648.1">
    <property type="nucleotide sequence ID" value="NZ_JARXVW010000011.1"/>
</dbReference>
<protein>
    <submittedName>
        <fullName evidence="3">TRAP-type uncharacterized transport system substrate-binding protein</fullName>
    </submittedName>
</protein>
<reference evidence="3" key="1">
    <citation type="submission" date="2023-04" db="EMBL/GenBank/DDBJ databases">
        <title>Genome Encyclopedia of Bacteria and Archaea VI: Functional Genomics of Type Strains.</title>
        <authorList>
            <person name="Whitman W."/>
        </authorList>
    </citation>
    <scope>NUCLEOTIDE SEQUENCE</scope>
    <source>
        <strain evidence="3">Enz.4-51</strain>
    </source>
</reference>
<dbReference type="Proteomes" id="UP001161160">
    <property type="component" value="Unassembled WGS sequence"/>
</dbReference>
<feature type="transmembrane region" description="Helical" evidence="2">
    <location>
        <begin position="21"/>
        <end position="43"/>
    </location>
</feature>
<dbReference type="AlphaFoldDB" id="A0AA43M7H8"/>
<evidence type="ECO:0000256" key="1">
    <source>
        <dbReference type="SAM" id="Coils"/>
    </source>
</evidence>
<accession>A0AA43M7H8</accession>
<gene>
    <name evidence="3" type="ORF">M2127_000904</name>
</gene>
<proteinExistence type="predicted"/>
<dbReference type="PANTHER" id="PTHR42941">
    <property type="entry name" value="SLL1037 PROTEIN"/>
    <property type="match status" value="1"/>
</dbReference>
<keyword evidence="2" id="KW-0472">Membrane</keyword>
<keyword evidence="1" id="KW-0175">Coiled coil</keyword>
<evidence type="ECO:0000256" key="2">
    <source>
        <dbReference type="SAM" id="Phobius"/>
    </source>
</evidence>
<dbReference type="SUPFAM" id="SSF53850">
    <property type="entry name" value="Periplasmic binding protein-like II"/>
    <property type="match status" value="1"/>
</dbReference>
<keyword evidence="4" id="KW-1185">Reference proteome</keyword>
<feature type="coiled-coil region" evidence="1">
    <location>
        <begin position="371"/>
        <end position="398"/>
    </location>
</feature>
<dbReference type="EMBL" id="JARXYA010000004">
    <property type="protein sequence ID" value="MDH6503611.1"/>
    <property type="molecule type" value="Genomic_DNA"/>
</dbReference>
<feature type="transmembrane region" description="Helical" evidence="2">
    <location>
        <begin position="348"/>
        <end position="367"/>
    </location>
</feature>
<organism evidence="3 4">
    <name type="scientific">Polynucleobacter sphagniphilus</name>
    <dbReference type="NCBI Taxonomy" id="1743169"/>
    <lineage>
        <taxon>Bacteria</taxon>
        <taxon>Pseudomonadati</taxon>
        <taxon>Pseudomonadota</taxon>
        <taxon>Betaproteobacteria</taxon>
        <taxon>Burkholderiales</taxon>
        <taxon>Burkholderiaceae</taxon>
        <taxon>Polynucleobacter</taxon>
    </lineage>
</organism>
<sequence length="444" mass="49867">MSEKTYFLLAVRDELKAIKELLYENKVLFILMFIFFIGGLYFIKPFPGSQIRIAAAGKDSAYAMIAKAQASFLKSKGISLAIEETQSSIQSAISLATSEGGVNAAFIQGGVLSEELADQIKSLGSIDFEPVWIFHRKGFGGHPDRLRDLSKLRVGVGPYQSGTWIIAKKLFSLNGISIEKDQSFKVDSYENNLEDLLSGKLDALINVNPVTDPIVARLLRDPRVELFELTHANAYDTQLPFVKVVTLPAASIDIAKQIPPKDISLLATTTNLAVSKDMHPVLQVMLLVSSKEAQRATRSLFLSNEEKFPAYMDPTIPISEAASNFYDYGMPQTMRYLPFWLAGFIDRVWFYIITLLAIIIPLSQLNLNLRVTRFQIRISRIQRELLDYEREVENQSLTPDRSTYILNKVNSILSAETKKNIPAGCESEYFDFLARLTDLRSRIA</sequence>
<keyword evidence="2" id="KW-1133">Transmembrane helix</keyword>
<dbReference type="Gene3D" id="3.40.190.10">
    <property type="entry name" value="Periplasmic binding protein-like II"/>
    <property type="match status" value="2"/>
</dbReference>
<name>A0AA43M7H8_9BURK</name>
<comment type="caution">
    <text evidence="3">The sequence shown here is derived from an EMBL/GenBank/DDBJ whole genome shotgun (WGS) entry which is preliminary data.</text>
</comment>
<evidence type="ECO:0000313" key="3">
    <source>
        <dbReference type="EMBL" id="MDH6503611.1"/>
    </source>
</evidence>